<gene>
    <name evidence="13" type="primary">LOC113520010</name>
</gene>
<name>A0ABM3MRF0_GALME</name>
<keyword evidence="7 11" id="KW-0853">WD repeat</keyword>
<dbReference type="SUPFAM" id="SSF50978">
    <property type="entry name" value="WD40 repeat-like"/>
    <property type="match status" value="3"/>
</dbReference>
<feature type="repeat" description="WD" evidence="11">
    <location>
        <begin position="101"/>
        <end position="145"/>
    </location>
</feature>
<dbReference type="InterPro" id="IPR037289">
    <property type="entry name" value="Elp2"/>
</dbReference>
<keyword evidence="6" id="KW-0963">Cytoplasm</keyword>
<comment type="subcellular location">
    <subcellularLocation>
        <location evidence="2">Cytoplasm</location>
    </subcellularLocation>
    <subcellularLocation>
        <location evidence="1">Nucleus</location>
    </subcellularLocation>
</comment>
<evidence type="ECO:0000256" key="6">
    <source>
        <dbReference type="ARBA" id="ARBA00022490"/>
    </source>
</evidence>
<evidence type="ECO:0000256" key="2">
    <source>
        <dbReference type="ARBA" id="ARBA00004496"/>
    </source>
</evidence>
<dbReference type="PANTHER" id="PTHR44111">
    <property type="entry name" value="ELONGATOR COMPLEX PROTEIN 2"/>
    <property type="match status" value="1"/>
</dbReference>
<evidence type="ECO:0000256" key="4">
    <source>
        <dbReference type="ARBA" id="ARBA00005881"/>
    </source>
</evidence>
<organism evidence="12 13">
    <name type="scientific">Galleria mellonella</name>
    <name type="common">Greater wax moth</name>
    <dbReference type="NCBI Taxonomy" id="7137"/>
    <lineage>
        <taxon>Eukaryota</taxon>
        <taxon>Metazoa</taxon>
        <taxon>Ecdysozoa</taxon>
        <taxon>Arthropoda</taxon>
        <taxon>Hexapoda</taxon>
        <taxon>Insecta</taxon>
        <taxon>Pterygota</taxon>
        <taxon>Neoptera</taxon>
        <taxon>Endopterygota</taxon>
        <taxon>Lepidoptera</taxon>
        <taxon>Glossata</taxon>
        <taxon>Ditrysia</taxon>
        <taxon>Pyraloidea</taxon>
        <taxon>Pyralidae</taxon>
        <taxon>Galleriinae</taxon>
        <taxon>Galleria</taxon>
    </lineage>
</organism>
<dbReference type="Gene3D" id="2.130.10.10">
    <property type="entry name" value="YVTN repeat-like/Quinoprotein amine dehydrogenase"/>
    <property type="match status" value="4"/>
</dbReference>
<dbReference type="InterPro" id="IPR001680">
    <property type="entry name" value="WD40_rpt"/>
</dbReference>
<evidence type="ECO:0000256" key="11">
    <source>
        <dbReference type="PROSITE-ProRule" id="PRU00221"/>
    </source>
</evidence>
<keyword evidence="8" id="KW-0819">tRNA processing</keyword>
<evidence type="ECO:0000256" key="7">
    <source>
        <dbReference type="ARBA" id="ARBA00022574"/>
    </source>
</evidence>
<dbReference type="GeneID" id="113520010"/>
<dbReference type="InterPro" id="IPR015943">
    <property type="entry name" value="WD40/YVTN_repeat-like_dom_sf"/>
</dbReference>
<comment type="similarity">
    <text evidence="4">Belongs to the WD repeat ELP2 family.</text>
</comment>
<reference evidence="13" key="1">
    <citation type="submission" date="2025-08" db="UniProtKB">
        <authorList>
            <consortium name="RefSeq"/>
        </authorList>
    </citation>
    <scope>IDENTIFICATION</scope>
    <source>
        <tissue evidence="13">Whole larvae</tissue>
    </source>
</reference>
<protein>
    <recommendedName>
        <fullName evidence="5">Elongator complex protein 2</fullName>
    </recommendedName>
</protein>
<dbReference type="Proteomes" id="UP001652740">
    <property type="component" value="Unplaced"/>
</dbReference>
<dbReference type="PROSITE" id="PS50082">
    <property type="entry name" value="WD_REPEATS_2"/>
    <property type="match status" value="2"/>
</dbReference>
<dbReference type="PANTHER" id="PTHR44111:SF1">
    <property type="entry name" value="ELONGATOR COMPLEX PROTEIN 2"/>
    <property type="match status" value="1"/>
</dbReference>
<dbReference type="Pfam" id="PF00400">
    <property type="entry name" value="WD40"/>
    <property type="match status" value="7"/>
</dbReference>
<dbReference type="SMART" id="SM00320">
    <property type="entry name" value="WD40"/>
    <property type="match status" value="11"/>
</dbReference>
<evidence type="ECO:0000313" key="12">
    <source>
        <dbReference type="Proteomes" id="UP001652740"/>
    </source>
</evidence>
<evidence type="ECO:0000256" key="5">
    <source>
        <dbReference type="ARBA" id="ARBA00020267"/>
    </source>
</evidence>
<keyword evidence="10" id="KW-0539">Nucleus</keyword>
<dbReference type="InterPro" id="IPR036322">
    <property type="entry name" value="WD40_repeat_dom_sf"/>
</dbReference>
<feature type="repeat" description="WD" evidence="11">
    <location>
        <begin position="633"/>
        <end position="665"/>
    </location>
</feature>
<evidence type="ECO:0000256" key="10">
    <source>
        <dbReference type="ARBA" id="ARBA00023242"/>
    </source>
</evidence>
<accession>A0ABM3MRF0</accession>
<evidence type="ECO:0000256" key="8">
    <source>
        <dbReference type="ARBA" id="ARBA00022694"/>
    </source>
</evidence>
<evidence type="ECO:0000256" key="9">
    <source>
        <dbReference type="ARBA" id="ARBA00022737"/>
    </source>
</evidence>
<comment type="pathway">
    <text evidence="3">tRNA modification; 5-methoxycarbonylmethyl-2-thiouridine-tRNA biosynthesis.</text>
</comment>
<dbReference type="RefSeq" id="XP_052753820.1">
    <property type="nucleotide sequence ID" value="XM_052897860.1"/>
</dbReference>
<evidence type="ECO:0000313" key="13">
    <source>
        <dbReference type="RefSeq" id="XP_052753820.1"/>
    </source>
</evidence>
<keyword evidence="9" id="KW-0677">Repeat</keyword>
<evidence type="ECO:0000256" key="3">
    <source>
        <dbReference type="ARBA" id="ARBA00005043"/>
    </source>
</evidence>
<keyword evidence="12" id="KW-1185">Reference proteome</keyword>
<evidence type="ECO:0000256" key="1">
    <source>
        <dbReference type="ARBA" id="ARBA00004123"/>
    </source>
</evidence>
<sequence length="781" mass="86338">MKVSVDQVYTSVACNRIPEIVDWNNEGIICFGATNAVVIYDTTVKGKDPLTTLCHHRSIVNSVKWIHKVNGSCTELVSCSADKTGAIWSLEDGVWKVTSTLTGHTDGVTCVSAVYTRENDLVVYTASIDSTIRVWERCNGTTTHRQTIDLHSGLCLTLHAHLLPVVNKPVLFSALDDHKIHIFAGDDYHRVHTLVGHEDWVRGLDVLDIDNSTILLASASQDTYIRLWRIQHHVEEPTTGGIRVEQKLFVAHETNWSVKLDAVLAGHEGWVYGVQWHPCRSDKDTNKRLPVFRLLSSSLDKTLIVWEPDSSPTRGEGEGAWVERIRVGEVGGNGLGFYGSRFGPNGKSFMGHGYNGSFHIWSVCEETGQWEPQVVCGGHFGGVQAVRWEARGRYLTSAAADQTTRLHAPWLLPNGQGTEWHEIGRPQVHGYDMAGLAIVSSTVYASAAEEKVIRVFRAPHNFLQNFKNIVGEELDGDTEGPEGASVPSLGLSNKAVFNDTEQAEDDGYFVPVDLKAPPTEETLQQNTLWPETHKLYGHGYEVYALAATTTSPGLLASACRATTAEHAAVLIWETSNWQQIQKLVSHQLTVTQLEFSPDGLRLLSVSRDRRWTLYQRQEGSKWFDTVATTDKSNGVHARIIWCCAWAHDGRVFGTGSRDGKVCVWSKTECQPNPQSSLGQYALHGKPLELANTSVTALAFAPTLLGDARVVATGFESGVVRLYSFQTDGWSLLYELNNSAAHHLTVKQLAFRPRHEDGDDKRLLLASCGSDHLVRIHSVAIS</sequence>
<proteinExistence type="inferred from homology"/>